<dbReference type="Gene3D" id="2.60.120.10">
    <property type="entry name" value="Jelly Rolls"/>
    <property type="match status" value="1"/>
</dbReference>
<evidence type="ECO:0000259" key="1">
    <source>
        <dbReference type="PROSITE" id="PS50042"/>
    </source>
</evidence>
<accession>A0A521BPX1</accession>
<dbReference type="InterPro" id="IPR014710">
    <property type="entry name" value="RmlC-like_jellyroll"/>
</dbReference>
<protein>
    <submittedName>
        <fullName evidence="2">cAMP-binding domain of CRP or a regulatory subunit of cAMP-dependent protein kinases</fullName>
    </submittedName>
</protein>
<organism evidence="2 3">
    <name type="scientific">Pedobacter westerhofensis</name>
    <dbReference type="NCBI Taxonomy" id="425512"/>
    <lineage>
        <taxon>Bacteria</taxon>
        <taxon>Pseudomonadati</taxon>
        <taxon>Bacteroidota</taxon>
        <taxon>Sphingobacteriia</taxon>
        <taxon>Sphingobacteriales</taxon>
        <taxon>Sphingobacteriaceae</taxon>
        <taxon>Pedobacter</taxon>
    </lineage>
</organism>
<dbReference type="InterPro" id="IPR000595">
    <property type="entry name" value="cNMP-bd_dom"/>
</dbReference>
<name>A0A521BPX1_9SPHI</name>
<proteinExistence type="predicted"/>
<dbReference type="OrthoDB" id="667553at2"/>
<reference evidence="2 3" key="1">
    <citation type="submission" date="2017-05" db="EMBL/GenBank/DDBJ databases">
        <authorList>
            <person name="Varghese N."/>
            <person name="Submissions S."/>
        </authorList>
    </citation>
    <scope>NUCLEOTIDE SEQUENCE [LARGE SCALE GENOMIC DNA]</scope>
    <source>
        <strain evidence="2 3">DSM 19036</strain>
    </source>
</reference>
<dbReference type="PROSITE" id="PS50042">
    <property type="entry name" value="CNMP_BINDING_3"/>
    <property type="match status" value="1"/>
</dbReference>
<sequence length="194" mass="22898">MNNLHDIFINKIGLTESHFQHFTEIMDVSIIRRKEMLISPGVVCNFMAFINSGLMRSFVIRGDYERNTDFYFEKYFVGAYASFLTQTPTQSYFEAMTDCEVFCINRQQYEELISADAEWLRLGKYIAEFIMIRKCRREMSFLKQTAAERMRDMLIQYPGIEQVIPQYHIASYLGIKPESLSRIKLLDALNHRHS</sequence>
<dbReference type="InterPro" id="IPR018490">
    <property type="entry name" value="cNMP-bd_dom_sf"/>
</dbReference>
<dbReference type="EMBL" id="FXTN01000002">
    <property type="protein sequence ID" value="SMO49197.1"/>
    <property type="molecule type" value="Genomic_DNA"/>
</dbReference>
<dbReference type="SUPFAM" id="SSF51206">
    <property type="entry name" value="cAMP-binding domain-like"/>
    <property type="match status" value="1"/>
</dbReference>
<dbReference type="Proteomes" id="UP000320300">
    <property type="component" value="Unassembled WGS sequence"/>
</dbReference>
<dbReference type="CDD" id="cd00038">
    <property type="entry name" value="CAP_ED"/>
    <property type="match status" value="1"/>
</dbReference>
<dbReference type="Pfam" id="PF00027">
    <property type="entry name" value="cNMP_binding"/>
    <property type="match status" value="1"/>
</dbReference>
<gene>
    <name evidence="2" type="ORF">SAMN06265348_102525</name>
</gene>
<dbReference type="AlphaFoldDB" id="A0A521BPX1"/>
<evidence type="ECO:0000313" key="2">
    <source>
        <dbReference type="EMBL" id="SMO49197.1"/>
    </source>
</evidence>
<keyword evidence="3" id="KW-1185">Reference proteome</keyword>
<feature type="domain" description="Cyclic nucleotide-binding" evidence="1">
    <location>
        <begin position="13"/>
        <end position="121"/>
    </location>
</feature>
<dbReference type="RefSeq" id="WP_142527169.1">
    <property type="nucleotide sequence ID" value="NZ_CBCSJO010000003.1"/>
</dbReference>
<evidence type="ECO:0000313" key="3">
    <source>
        <dbReference type="Proteomes" id="UP000320300"/>
    </source>
</evidence>